<dbReference type="Proteomes" id="UP000243498">
    <property type="component" value="Unassembled WGS sequence"/>
</dbReference>
<dbReference type="Proteomes" id="UP000317257">
    <property type="component" value="Unassembled WGS sequence"/>
</dbReference>
<evidence type="ECO:0000256" key="1">
    <source>
        <dbReference type="ARBA" id="ARBA00005495"/>
    </source>
</evidence>
<evidence type="ECO:0000259" key="5">
    <source>
        <dbReference type="PROSITE" id="PS51891"/>
    </source>
</evidence>
<protein>
    <submittedName>
        <fullName evidence="6">Mss4-like protein</fullName>
    </submittedName>
</protein>
<keyword evidence="8" id="KW-1185">Reference proteome</keyword>
<dbReference type="SUPFAM" id="SSF51316">
    <property type="entry name" value="Mss4-like"/>
    <property type="match status" value="1"/>
</dbReference>
<evidence type="ECO:0000256" key="4">
    <source>
        <dbReference type="ARBA" id="ARBA00023239"/>
    </source>
</evidence>
<evidence type="ECO:0000313" key="9">
    <source>
        <dbReference type="Proteomes" id="UP000317257"/>
    </source>
</evidence>
<dbReference type="GO" id="GO:0016846">
    <property type="term" value="F:carbon-sulfur lyase activity"/>
    <property type="evidence" value="ECO:0007669"/>
    <property type="project" value="InterPro"/>
</dbReference>
<evidence type="ECO:0000256" key="3">
    <source>
        <dbReference type="ARBA" id="ARBA00022833"/>
    </source>
</evidence>
<dbReference type="PANTHER" id="PTHR33337">
    <property type="entry name" value="GFA DOMAIN-CONTAINING PROTEIN"/>
    <property type="match status" value="1"/>
</dbReference>
<sequence length="163" mass="18136">MSDKPKAITGGCLCEGVRYKITFPPDHNFTAQCSTCQCSQCRKQTGSLVFRVHKIPLSALEYTSDATLTQYRATPSNARGFCTRCGSLLFWRREASDSISMCVGCFDSEALRTHGRLLTYAERHIFCDAEIDGVTDHLPGDKWKYDDEEGEVILLKKQGVAGP</sequence>
<keyword evidence="3" id="KW-0862">Zinc</keyword>
<gene>
    <name evidence="7" type="ORF">ED733_007518</name>
    <name evidence="6" type="ORF">NOR_04895</name>
</gene>
<reference evidence="6 8" key="1">
    <citation type="journal article" date="2016" name="Genome Biol. Evol.">
        <title>Divergent and convergent evolution of fungal pathogenicity.</title>
        <authorList>
            <person name="Shang Y."/>
            <person name="Xiao G."/>
            <person name="Zheng P."/>
            <person name="Cen K."/>
            <person name="Zhan S."/>
            <person name="Wang C."/>
        </authorList>
    </citation>
    <scope>NUCLEOTIDE SEQUENCE [LARGE SCALE GENOMIC DNA]</scope>
    <source>
        <strain evidence="6 8">RCEF 4871</strain>
    </source>
</reference>
<accession>A0A5C6GJJ3</accession>
<reference evidence="7" key="3">
    <citation type="journal article" date="2019" name="Microbiol. Resour. Announc.">
        <title>Genome Sequence of Metarhizium rileyi, a Microbial Control Agent for Lepidoptera.</title>
        <authorList>
            <person name="Binneck E."/>
            <person name="Lastra C.C.L."/>
            <person name="Sosa-Gomez D.R."/>
        </authorList>
    </citation>
    <scope>NUCLEOTIDE SEQUENCE</scope>
    <source>
        <strain evidence="7">Cep018-CH2</strain>
    </source>
</reference>
<evidence type="ECO:0000313" key="6">
    <source>
        <dbReference type="EMBL" id="OAA42764.1"/>
    </source>
</evidence>
<proteinExistence type="inferred from homology"/>
<dbReference type="PANTHER" id="PTHR33337:SF40">
    <property type="entry name" value="CENP-V_GFA DOMAIN-CONTAINING PROTEIN-RELATED"/>
    <property type="match status" value="1"/>
</dbReference>
<feature type="domain" description="CENP-V/GFA" evidence="5">
    <location>
        <begin position="8"/>
        <end position="144"/>
    </location>
</feature>
<comment type="similarity">
    <text evidence="1">Belongs to the Gfa family.</text>
</comment>
<dbReference type="Gene3D" id="3.90.1590.10">
    <property type="entry name" value="glutathione-dependent formaldehyde- activating enzyme (gfa)"/>
    <property type="match status" value="1"/>
</dbReference>
<dbReference type="PROSITE" id="PS51891">
    <property type="entry name" value="CENP_V_GFA"/>
    <property type="match status" value="1"/>
</dbReference>
<evidence type="ECO:0000313" key="7">
    <source>
        <dbReference type="EMBL" id="TWU76998.1"/>
    </source>
</evidence>
<dbReference type="GO" id="GO:0046872">
    <property type="term" value="F:metal ion binding"/>
    <property type="evidence" value="ECO:0007669"/>
    <property type="project" value="UniProtKB-KW"/>
</dbReference>
<accession>A0A167DRK0</accession>
<reference evidence="9" key="2">
    <citation type="submission" date="2018-12" db="EMBL/GenBank/DDBJ databases">
        <title>The complete genome of Metarhizium rileyi, a key fungal pathogen of Lepidoptera.</title>
        <authorList>
            <person name="Binneck E."/>
            <person name="Lastra C.C.L."/>
            <person name="Sosa-Gomez D.R."/>
        </authorList>
    </citation>
    <scope>NUCLEOTIDE SEQUENCE [LARGE SCALE GENOMIC DNA]</scope>
    <source>
        <strain evidence="9">Cep018-CH2</strain>
    </source>
</reference>
<evidence type="ECO:0000256" key="2">
    <source>
        <dbReference type="ARBA" id="ARBA00022723"/>
    </source>
</evidence>
<dbReference type="EMBL" id="SBHS01000004">
    <property type="protein sequence ID" value="TWU76998.1"/>
    <property type="molecule type" value="Genomic_DNA"/>
</dbReference>
<dbReference type="AlphaFoldDB" id="A0A167DRK0"/>
<dbReference type="Pfam" id="PF04828">
    <property type="entry name" value="GFA"/>
    <property type="match status" value="1"/>
</dbReference>
<evidence type="ECO:0000313" key="8">
    <source>
        <dbReference type="Proteomes" id="UP000243498"/>
    </source>
</evidence>
<dbReference type="STRING" id="1081105.A0A167DRK0"/>
<dbReference type="InterPro" id="IPR006913">
    <property type="entry name" value="CENP-V/GFA"/>
</dbReference>
<dbReference type="OMA" id="LCKEIQY"/>
<name>A0A167DRK0_METRR</name>
<dbReference type="InterPro" id="IPR011057">
    <property type="entry name" value="Mss4-like_sf"/>
</dbReference>
<dbReference type="EMBL" id="AZHC01000013">
    <property type="protein sequence ID" value="OAA42764.1"/>
    <property type="molecule type" value="Genomic_DNA"/>
</dbReference>
<dbReference type="OrthoDB" id="6329284at2759"/>
<keyword evidence="2" id="KW-0479">Metal-binding</keyword>
<organism evidence="6 8">
    <name type="scientific">Metarhizium rileyi (strain RCEF 4871)</name>
    <name type="common">Nomuraea rileyi</name>
    <dbReference type="NCBI Taxonomy" id="1649241"/>
    <lineage>
        <taxon>Eukaryota</taxon>
        <taxon>Fungi</taxon>
        <taxon>Dikarya</taxon>
        <taxon>Ascomycota</taxon>
        <taxon>Pezizomycotina</taxon>
        <taxon>Sordariomycetes</taxon>
        <taxon>Hypocreomycetidae</taxon>
        <taxon>Hypocreales</taxon>
        <taxon>Clavicipitaceae</taxon>
        <taxon>Metarhizium</taxon>
    </lineage>
</organism>
<comment type="caution">
    <text evidence="6">The sequence shown here is derived from an EMBL/GenBank/DDBJ whole genome shotgun (WGS) entry which is preliminary data.</text>
</comment>
<keyword evidence="4" id="KW-0456">Lyase</keyword>